<name>A0A382SDR4_9ZZZZ</name>
<dbReference type="InterPro" id="IPR039424">
    <property type="entry name" value="SBP_5"/>
</dbReference>
<dbReference type="GO" id="GO:0015833">
    <property type="term" value="P:peptide transport"/>
    <property type="evidence" value="ECO:0007669"/>
    <property type="project" value="TreeGrafter"/>
</dbReference>
<evidence type="ECO:0000256" key="3">
    <source>
        <dbReference type="ARBA" id="ARBA00022448"/>
    </source>
</evidence>
<dbReference type="SUPFAM" id="SSF53850">
    <property type="entry name" value="Periplasmic binding protein-like II"/>
    <property type="match status" value="1"/>
</dbReference>
<evidence type="ECO:0000256" key="4">
    <source>
        <dbReference type="ARBA" id="ARBA00022729"/>
    </source>
</evidence>
<keyword evidence="4" id="KW-0732">Signal</keyword>
<dbReference type="GO" id="GO:0030313">
    <property type="term" value="C:cell envelope"/>
    <property type="evidence" value="ECO:0007669"/>
    <property type="project" value="UniProtKB-SubCell"/>
</dbReference>
<comment type="similarity">
    <text evidence="2">Belongs to the bacterial solute-binding protein 5 family.</text>
</comment>
<evidence type="ECO:0000256" key="2">
    <source>
        <dbReference type="ARBA" id="ARBA00005695"/>
    </source>
</evidence>
<dbReference type="GO" id="GO:1904680">
    <property type="term" value="F:peptide transmembrane transporter activity"/>
    <property type="evidence" value="ECO:0007669"/>
    <property type="project" value="TreeGrafter"/>
</dbReference>
<keyword evidence="3" id="KW-0813">Transport</keyword>
<gene>
    <name evidence="6" type="ORF">METZ01_LOCUS360954</name>
</gene>
<dbReference type="AlphaFoldDB" id="A0A382SDR4"/>
<dbReference type="Gene3D" id="3.40.190.10">
    <property type="entry name" value="Periplasmic binding protein-like II"/>
    <property type="match status" value="1"/>
</dbReference>
<protein>
    <recommendedName>
        <fullName evidence="5">Solute-binding protein family 5 domain-containing protein</fullName>
    </recommendedName>
</protein>
<evidence type="ECO:0000313" key="6">
    <source>
        <dbReference type="EMBL" id="SVD08100.1"/>
    </source>
</evidence>
<feature type="non-terminal residue" evidence="6">
    <location>
        <position position="187"/>
    </location>
</feature>
<dbReference type="Gene3D" id="3.90.76.10">
    <property type="entry name" value="Dipeptide-binding Protein, Domain 1"/>
    <property type="match status" value="1"/>
</dbReference>
<organism evidence="6">
    <name type="scientific">marine metagenome</name>
    <dbReference type="NCBI Taxonomy" id="408172"/>
    <lineage>
        <taxon>unclassified sequences</taxon>
        <taxon>metagenomes</taxon>
        <taxon>ecological metagenomes</taxon>
    </lineage>
</organism>
<feature type="domain" description="Solute-binding protein family 5" evidence="5">
    <location>
        <begin position="113"/>
        <end position="172"/>
    </location>
</feature>
<proteinExistence type="inferred from homology"/>
<sequence>MRRNVDFRLGKRQRCPAFRLAKGLADIILKYFPAMTNRILTCGALGLLTSVLIGCGPGAKPVDQGAHNKVLNITVGTEPEDIDPHVVTGVPEHHIIVALTEGLVAEDPVDLHPVPGTAERWEVSDDGTVYTFHLRENAKWTNGDPVTADDFVQSFKRILTPALASKYSYMLFVMKGAEDYSLGKLKD</sequence>
<dbReference type="InterPro" id="IPR000914">
    <property type="entry name" value="SBP_5_dom"/>
</dbReference>
<accession>A0A382SDR4</accession>
<dbReference type="PANTHER" id="PTHR30290:SF10">
    <property type="entry name" value="PERIPLASMIC OLIGOPEPTIDE-BINDING PROTEIN-RELATED"/>
    <property type="match status" value="1"/>
</dbReference>
<dbReference type="EMBL" id="UINC01128383">
    <property type="protein sequence ID" value="SVD08100.1"/>
    <property type="molecule type" value="Genomic_DNA"/>
</dbReference>
<evidence type="ECO:0000259" key="5">
    <source>
        <dbReference type="Pfam" id="PF00496"/>
    </source>
</evidence>
<dbReference type="Pfam" id="PF00496">
    <property type="entry name" value="SBP_bac_5"/>
    <property type="match status" value="1"/>
</dbReference>
<dbReference type="PROSITE" id="PS01040">
    <property type="entry name" value="SBP_BACTERIAL_5"/>
    <property type="match status" value="1"/>
</dbReference>
<comment type="subcellular location">
    <subcellularLocation>
        <location evidence="1">Cell envelope</location>
    </subcellularLocation>
</comment>
<dbReference type="InterPro" id="IPR023765">
    <property type="entry name" value="SBP_5_CS"/>
</dbReference>
<evidence type="ECO:0000256" key="1">
    <source>
        <dbReference type="ARBA" id="ARBA00004196"/>
    </source>
</evidence>
<dbReference type="PANTHER" id="PTHR30290">
    <property type="entry name" value="PERIPLASMIC BINDING COMPONENT OF ABC TRANSPORTER"/>
    <property type="match status" value="1"/>
</dbReference>
<reference evidence="6" key="1">
    <citation type="submission" date="2018-05" db="EMBL/GenBank/DDBJ databases">
        <authorList>
            <person name="Lanie J.A."/>
            <person name="Ng W.-L."/>
            <person name="Kazmierczak K.M."/>
            <person name="Andrzejewski T.M."/>
            <person name="Davidsen T.M."/>
            <person name="Wayne K.J."/>
            <person name="Tettelin H."/>
            <person name="Glass J.I."/>
            <person name="Rusch D."/>
            <person name="Podicherti R."/>
            <person name="Tsui H.-C.T."/>
            <person name="Winkler M.E."/>
        </authorList>
    </citation>
    <scope>NUCLEOTIDE SEQUENCE</scope>
</reference>